<feature type="transmembrane region" description="Helical" evidence="6">
    <location>
        <begin position="302"/>
        <end position="323"/>
    </location>
</feature>
<evidence type="ECO:0000256" key="3">
    <source>
        <dbReference type="ARBA" id="ARBA00022692"/>
    </source>
</evidence>
<keyword evidence="2" id="KW-1003">Cell membrane</keyword>
<feature type="transmembrane region" description="Helical" evidence="6">
    <location>
        <begin position="369"/>
        <end position="390"/>
    </location>
</feature>
<feature type="transmembrane region" description="Helical" evidence="6">
    <location>
        <begin position="457"/>
        <end position="479"/>
    </location>
</feature>
<dbReference type="GO" id="GO:0005886">
    <property type="term" value="C:plasma membrane"/>
    <property type="evidence" value="ECO:0007669"/>
    <property type="project" value="UniProtKB-SubCell"/>
</dbReference>
<accession>A0A1L8CLU9</accession>
<feature type="transmembrane region" description="Helical" evidence="6">
    <location>
        <begin position="396"/>
        <end position="417"/>
    </location>
</feature>
<gene>
    <name evidence="7" type="ORF">MMIC_P0842</name>
</gene>
<sequence>MKQVLKRNGIFTLLQVLVTGGVYFFLYKYLLDSIGVDLLGVWSLVLVSVASARLSELGFASSVVKFVAKYRAKGNENKASEITETALVTVFSIILIVSILSYYPLQVVLGFLIPQEKVSYALILLPFALITLCINTVSGVMMAGLDGCQRMDIRNVLMMSGILINLGLVIILLPDFGFIALAYSQLFQSLFILLTAWVFLRKELPSFHLMAKWRKNVFLEIWRYSITFQFTSVISMTYEPVTKGLLSYFGGLPMVGYYEMANRMVMQIRSLIVSVNRIFVPAVAEIVEIDVNRVKLLYLKTYDMFFSINLLLFGFLIVAVPAISDIWMGDSNQVFIVFSWLLVVGWMINTFAGSAFFFNQGAGSLRPNLIAHSLICVLNVTLGLFLGFVFGGFGVVIGWSLSLVVGSILLLIQYHLFNEIPMAQLIPESGWNTLLLVTFASSVVFGAIYLFDLHGANALLVCSVVYAVIVMLGLFMTLIGKRILALLS</sequence>
<evidence type="ECO:0000256" key="4">
    <source>
        <dbReference type="ARBA" id="ARBA00022989"/>
    </source>
</evidence>
<evidence type="ECO:0000256" key="1">
    <source>
        <dbReference type="ARBA" id="ARBA00004651"/>
    </source>
</evidence>
<dbReference type="PANTHER" id="PTHR30250">
    <property type="entry name" value="PST FAMILY PREDICTED COLANIC ACID TRANSPORTER"/>
    <property type="match status" value="1"/>
</dbReference>
<keyword evidence="5 6" id="KW-0472">Membrane</keyword>
<dbReference type="STRING" id="1921010.MMIC_P0842"/>
<organism evidence="7 8">
    <name type="scientific">Mariprofundus micogutta</name>
    <dbReference type="NCBI Taxonomy" id="1921010"/>
    <lineage>
        <taxon>Bacteria</taxon>
        <taxon>Pseudomonadati</taxon>
        <taxon>Pseudomonadota</taxon>
        <taxon>Candidatius Mariprofundia</taxon>
        <taxon>Mariprofundales</taxon>
        <taxon>Mariprofundaceae</taxon>
        <taxon>Mariprofundus</taxon>
    </lineage>
</organism>
<feature type="transmembrane region" description="Helical" evidence="6">
    <location>
        <begin position="123"/>
        <end position="144"/>
    </location>
</feature>
<dbReference type="Pfam" id="PF01943">
    <property type="entry name" value="Polysacc_synt"/>
    <property type="match status" value="1"/>
</dbReference>
<keyword evidence="4 6" id="KW-1133">Transmembrane helix</keyword>
<proteinExistence type="predicted"/>
<dbReference type="InterPro" id="IPR002797">
    <property type="entry name" value="Polysacc_synth"/>
</dbReference>
<dbReference type="AlphaFoldDB" id="A0A1L8CLU9"/>
<keyword evidence="8" id="KW-1185">Reference proteome</keyword>
<dbReference type="InterPro" id="IPR050833">
    <property type="entry name" value="Poly_Biosynth_Transport"/>
</dbReference>
<evidence type="ECO:0000256" key="6">
    <source>
        <dbReference type="SAM" id="Phobius"/>
    </source>
</evidence>
<dbReference type="RefSeq" id="WP_072659213.1">
    <property type="nucleotide sequence ID" value="NZ_BDFD01000005.1"/>
</dbReference>
<dbReference type="EMBL" id="BDFD01000005">
    <property type="protein sequence ID" value="GAV19884.1"/>
    <property type="molecule type" value="Genomic_DNA"/>
</dbReference>
<dbReference type="Proteomes" id="UP000231632">
    <property type="component" value="Unassembled WGS sequence"/>
</dbReference>
<feature type="transmembrane region" description="Helical" evidence="6">
    <location>
        <begin position="156"/>
        <end position="174"/>
    </location>
</feature>
<reference evidence="7 8" key="1">
    <citation type="journal article" date="2017" name="Arch. Microbiol.">
        <title>Mariprofundus micogutta sp. nov., a novel iron-oxidizing zetaproteobacterium isolated from a deep-sea hydrothermal field at the Bayonnaise knoll of the Izu-Ogasawara arc, and a description of Mariprofundales ord. nov. and Zetaproteobacteria classis nov.</title>
        <authorList>
            <person name="Makita H."/>
            <person name="Tanaka E."/>
            <person name="Mitsunobu S."/>
            <person name="Miyazaki M."/>
            <person name="Nunoura T."/>
            <person name="Uematsu K."/>
            <person name="Takaki Y."/>
            <person name="Nishi S."/>
            <person name="Shimamura S."/>
            <person name="Takai K."/>
        </authorList>
    </citation>
    <scope>NUCLEOTIDE SEQUENCE [LARGE SCALE GENOMIC DNA]</scope>
    <source>
        <strain evidence="7 8">ET2</strain>
    </source>
</reference>
<evidence type="ECO:0000313" key="7">
    <source>
        <dbReference type="EMBL" id="GAV19884.1"/>
    </source>
</evidence>
<feature type="transmembrane region" description="Helical" evidence="6">
    <location>
        <begin position="9"/>
        <end position="27"/>
    </location>
</feature>
<feature type="transmembrane region" description="Helical" evidence="6">
    <location>
        <begin position="180"/>
        <end position="200"/>
    </location>
</feature>
<evidence type="ECO:0000313" key="8">
    <source>
        <dbReference type="Proteomes" id="UP000231632"/>
    </source>
</evidence>
<feature type="transmembrane region" description="Helical" evidence="6">
    <location>
        <begin position="39"/>
        <end position="64"/>
    </location>
</feature>
<feature type="transmembrane region" description="Helical" evidence="6">
    <location>
        <begin position="85"/>
        <end position="103"/>
    </location>
</feature>
<feature type="transmembrane region" description="Helical" evidence="6">
    <location>
        <begin position="221"/>
        <end position="238"/>
    </location>
</feature>
<comment type="caution">
    <text evidence="7">The sequence shown here is derived from an EMBL/GenBank/DDBJ whole genome shotgun (WGS) entry which is preliminary data.</text>
</comment>
<evidence type="ECO:0000256" key="5">
    <source>
        <dbReference type="ARBA" id="ARBA00023136"/>
    </source>
</evidence>
<comment type="subcellular location">
    <subcellularLocation>
        <location evidence="1">Cell membrane</location>
        <topology evidence="1">Multi-pass membrane protein</topology>
    </subcellularLocation>
</comment>
<feature type="transmembrane region" description="Helical" evidence="6">
    <location>
        <begin position="429"/>
        <end position="451"/>
    </location>
</feature>
<dbReference type="PANTHER" id="PTHR30250:SF26">
    <property type="entry name" value="PSMA PROTEIN"/>
    <property type="match status" value="1"/>
</dbReference>
<feature type="transmembrane region" description="Helical" evidence="6">
    <location>
        <begin position="335"/>
        <end position="357"/>
    </location>
</feature>
<protein>
    <submittedName>
        <fullName evidence="7">Polysaccharide biosynthesis protein</fullName>
    </submittedName>
</protein>
<evidence type="ECO:0000256" key="2">
    <source>
        <dbReference type="ARBA" id="ARBA00022475"/>
    </source>
</evidence>
<keyword evidence="3 6" id="KW-0812">Transmembrane</keyword>
<name>A0A1L8CLU9_9PROT</name>